<feature type="transmembrane region" description="Helical" evidence="1">
    <location>
        <begin position="79"/>
        <end position="98"/>
    </location>
</feature>
<keyword evidence="3" id="KW-1185">Reference proteome</keyword>
<sequence length="204" mass="22370">MDENNLIIFSARPLNLEEYKIFQELSWKRYRDAVGARRILHSRTGAIGTGFVILICLTVGMSEFFLVRPLELIGFDGSVAVSGAWVIATTLFLFVSGASSQWENLRILASQAAETEWAAQMRMAWTGARIDHRGITVEGSHATVFQAWPVLTGVHSEGGLLLFESDGAILIALPEAAIPAGERDRIVDYCAARIDRTRQASSSA</sequence>
<keyword evidence="1" id="KW-0472">Membrane</keyword>
<evidence type="ECO:0000256" key="1">
    <source>
        <dbReference type="SAM" id="Phobius"/>
    </source>
</evidence>
<keyword evidence="1" id="KW-1133">Transmembrane helix</keyword>
<protein>
    <recommendedName>
        <fullName evidence="4">YcxB-like protein domain-containing protein</fullName>
    </recommendedName>
</protein>
<proteinExistence type="predicted"/>
<evidence type="ECO:0000313" key="2">
    <source>
        <dbReference type="EMBL" id="MEN3228401.1"/>
    </source>
</evidence>
<feature type="transmembrane region" description="Helical" evidence="1">
    <location>
        <begin position="46"/>
        <end position="67"/>
    </location>
</feature>
<organism evidence="2 3">
    <name type="scientific">Methylorubrum rhodesianum</name>
    <dbReference type="NCBI Taxonomy" id="29427"/>
    <lineage>
        <taxon>Bacteria</taxon>
        <taxon>Pseudomonadati</taxon>
        <taxon>Pseudomonadota</taxon>
        <taxon>Alphaproteobacteria</taxon>
        <taxon>Hyphomicrobiales</taxon>
        <taxon>Methylobacteriaceae</taxon>
        <taxon>Methylorubrum</taxon>
    </lineage>
</organism>
<dbReference type="RefSeq" id="WP_183670262.1">
    <property type="nucleotide sequence ID" value="NZ_JACHOS010000021.1"/>
</dbReference>
<name>A0ABU9ZBD8_9HYPH</name>
<dbReference type="EMBL" id="JAQYXL010000001">
    <property type="protein sequence ID" value="MEN3228401.1"/>
    <property type="molecule type" value="Genomic_DNA"/>
</dbReference>
<reference evidence="2 3" key="1">
    <citation type="journal article" date="2023" name="PLoS ONE">
        <title>Complete genome assembly of Hawai'i environmental nontuberculous mycobacteria reveals unexpected co-isolation with methylobacteria.</title>
        <authorList>
            <person name="Hendrix J."/>
            <person name="Epperson L.E."/>
            <person name="Tong E.I."/>
            <person name="Chan Y.L."/>
            <person name="Hasan N.A."/>
            <person name="Dawrs S.N."/>
            <person name="Norton G.J."/>
            <person name="Virdi R."/>
            <person name="Crooks J.L."/>
            <person name="Chan E.D."/>
            <person name="Honda J.R."/>
            <person name="Strong M."/>
        </authorList>
    </citation>
    <scope>NUCLEOTIDE SEQUENCE [LARGE SCALE GENOMIC DNA]</scope>
    <source>
        <strain evidence="2 3">NJH_HI01</strain>
    </source>
</reference>
<keyword evidence="1" id="KW-0812">Transmembrane</keyword>
<accession>A0ABU9ZBD8</accession>
<evidence type="ECO:0008006" key="4">
    <source>
        <dbReference type="Google" id="ProtNLM"/>
    </source>
</evidence>
<dbReference type="Proteomes" id="UP001404845">
    <property type="component" value="Unassembled WGS sequence"/>
</dbReference>
<evidence type="ECO:0000313" key="3">
    <source>
        <dbReference type="Proteomes" id="UP001404845"/>
    </source>
</evidence>
<comment type="caution">
    <text evidence="2">The sequence shown here is derived from an EMBL/GenBank/DDBJ whole genome shotgun (WGS) entry which is preliminary data.</text>
</comment>
<gene>
    <name evidence="2" type="ORF">PUR21_12290</name>
</gene>